<dbReference type="InterPro" id="IPR019734">
    <property type="entry name" value="TPR_rpt"/>
</dbReference>
<dbReference type="InterPro" id="IPR011990">
    <property type="entry name" value="TPR-like_helical_dom_sf"/>
</dbReference>
<gene>
    <name evidence="4" type="primary">TTC27_0</name>
    <name evidence="4" type="ORF">AVEN_102800_1</name>
</gene>
<dbReference type="PANTHER" id="PTHR16193:SF0">
    <property type="entry name" value="TETRATRICOPEPTIDE REPEAT PROTEIN 27"/>
    <property type="match status" value="1"/>
</dbReference>
<dbReference type="Gene3D" id="1.25.40.10">
    <property type="entry name" value="Tetratricopeptide repeat domain"/>
    <property type="match status" value="1"/>
</dbReference>
<keyword evidence="2" id="KW-0802">TPR repeat</keyword>
<protein>
    <submittedName>
        <fullName evidence="4">Tetratricopeptide repeat protein 27</fullName>
    </submittedName>
</protein>
<evidence type="ECO:0000256" key="2">
    <source>
        <dbReference type="ARBA" id="ARBA00022803"/>
    </source>
</evidence>
<dbReference type="SMART" id="SM00028">
    <property type="entry name" value="TPR"/>
    <property type="match status" value="3"/>
</dbReference>
<reference evidence="4 5" key="1">
    <citation type="journal article" date="2019" name="Sci. Rep.">
        <title>Orb-weaving spider Araneus ventricosus genome elucidates the spidroin gene catalogue.</title>
        <authorList>
            <person name="Kono N."/>
            <person name="Nakamura H."/>
            <person name="Ohtoshi R."/>
            <person name="Moran D.A.P."/>
            <person name="Shinohara A."/>
            <person name="Yoshida Y."/>
            <person name="Fujiwara M."/>
            <person name="Mori M."/>
            <person name="Tomita M."/>
            <person name="Arakawa K."/>
        </authorList>
    </citation>
    <scope>NUCLEOTIDE SEQUENCE [LARGE SCALE GENOMIC DNA]</scope>
</reference>
<evidence type="ECO:0000256" key="3">
    <source>
        <dbReference type="ARBA" id="ARBA00024020"/>
    </source>
</evidence>
<keyword evidence="5" id="KW-1185">Reference proteome</keyword>
<dbReference type="AlphaFoldDB" id="A0A4Y2IID9"/>
<dbReference type="Proteomes" id="UP000499080">
    <property type="component" value="Unassembled WGS sequence"/>
</dbReference>
<dbReference type="InterPro" id="IPR044244">
    <property type="entry name" value="TTC27/Emw1"/>
</dbReference>
<accession>A0A4Y2IID9</accession>
<dbReference type="EMBL" id="BGPR01002696">
    <property type="protein sequence ID" value="GBM77551.1"/>
    <property type="molecule type" value="Genomic_DNA"/>
</dbReference>
<evidence type="ECO:0000313" key="5">
    <source>
        <dbReference type="Proteomes" id="UP000499080"/>
    </source>
</evidence>
<evidence type="ECO:0000256" key="1">
    <source>
        <dbReference type="ARBA" id="ARBA00022737"/>
    </source>
</evidence>
<organism evidence="4 5">
    <name type="scientific">Araneus ventricosus</name>
    <name type="common">Orbweaver spider</name>
    <name type="synonym">Epeira ventricosa</name>
    <dbReference type="NCBI Taxonomy" id="182803"/>
    <lineage>
        <taxon>Eukaryota</taxon>
        <taxon>Metazoa</taxon>
        <taxon>Ecdysozoa</taxon>
        <taxon>Arthropoda</taxon>
        <taxon>Chelicerata</taxon>
        <taxon>Arachnida</taxon>
        <taxon>Araneae</taxon>
        <taxon>Araneomorphae</taxon>
        <taxon>Entelegynae</taxon>
        <taxon>Araneoidea</taxon>
        <taxon>Araneidae</taxon>
        <taxon>Araneus</taxon>
    </lineage>
</organism>
<evidence type="ECO:0000313" key="4">
    <source>
        <dbReference type="EMBL" id="GBM77551.1"/>
    </source>
</evidence>
<dbReference type="PANTHER" id="PTHR16193">
    <property type="entry name" value="TETRATRICOPEPTIDE REPEAT PROTEIN 27"/>
    <property type="match status" value="1"/>
</dbReference>
<sequence>MDVDAETIIRQLKDLEIRFVTGNFLNYDFNVNFDSVPIHSSNGLFRALEFVTTSIIRNDFGVILNANLSDLGFQSVSFDPENPKSLQCTFTPVDNDKLSLYAKQVILLFIGVSALQQFVKANVCGPEVGDESNYSLFTSIFSEDVTQEYVIQFLSRDGELPVSNIVQLKLLFFSHLFLSYVVENDDAVCVTHQWWLMRCLTMHQLVLPERIASLHDEMALIVKKYLEMEWISNNVHPVAELIFYVECAQMHLHYHEVSQAKKYISSAQSLVGLSVELSGAYGKRTRFQNKAVAQLLVKLQKNDGKSHENTSEIAENPDFPPDLNLQDDTLLNKVSFINNEEYQIEHLLPEEQVVLLGHCLLVQRSGAFSELLREEVMSYINCLLEQPKTWSIYLKVLIMRCRLEKESSRRVERSLMQLESVIDSIKKDKPSFSVRYPMLYAVAFPMLWALEKELADLWMSMGATKSALIIYEKLQLWQEIVQCYLQLGRTSCAEILLRNQLKVKETPLLYCLLGDVLDEPEMYYKADELAKGKNARCQRSLALYYFKRKLYEKSLPFFQCSLEINPLQCGVWFSYGFAALQCKDYLLSAKAYRQVVMLDPDNFEAWNNLSNAYIRSQQKERAWRSLQEALKCNYEEWRVWENFLAVSTDLGVFEDVIRAWHRLLDIKGKYQDPEVLGILVRAINEDIPDFNGQLASKWRKPALQLVGRLSSISSADYVIWNAYSALLCPDPTLENDLEVLSRSVLYQQKAVRYSTQIERWESNLEHFKLVLKHALRLCDLSLVYIKQLENAVKSQQKSSTKLALQSVIVKAQKNLDLFESSDRNELESNIDQLRNMLNEILSF</sequence>
<keyword evidence="1" id="KW-0677">Repeat</keyword>
<comment type="similarity">
    <text evidence="3">Belongs to the TTC27 family.</text>
</comment>
<dbReference type="OrthoDB" id="1936594at2759"/>
<name>A0A4Y2IID9_ARAVE</name>
<dbReference type="SUPFAM" id="SSF48452">
    <property type="entry name" value="TPR-like"/>
    <property type="match status" value="1"/>
</dbReference>
<comment type="caution">
    <text evidence="4">The sequence shown here is derived from an EMBL/GenBank/DDBJ whole genome shotgun (WGS) entry which is preliminary data.</text>
</comment>
<proteinExistence type="inferred from homology"/>